<feature type="region of interest" description="Disordered" evidence="1">
    <location>
        <begin position="1"/>
        <end position="28"/>
    </location>
</feature>
<evidence type="ECO:0000313" key="3">
    <source>
        <dbReference type="Proteomes" id="UP001140513"/>
    </source>
</evidence>
<sequence>MSAPIRLRNGRQPRGGRRRTQPSDALPVDTDYTLAQVEAHARREFPEAFDALPPASNEFLDQTIDQKGSPQRVKMGVIRLNGIDYALSAYMRLPYDIRFSYDAGKCPLPDHIRKSKLDHPFCCPLATSRPPVDVYPELESLVAFYMVRQGIIPNFRDHGCRTRPSLSALQRACMTVLKCKPQGDRAPMVPGQDSRAGDVRTPDAPAEPSLPASYPGAGTED</sequence>
<dbReference type="AlphaFoldDB" id="A0A9W8XBC5"/>
<dbReference type="EMBL" id="JAPEUX010000009">
    <property type="protein sequence ID" value="KAJ4345343.1"/>
    <property type="molecule type" value="Genomic_DNA"/>
</dbReference>
<dbReference type="Proteomes" id="UP001140513">
    <property type="component" value="Unassembled WGS sequence"/>
</dbReference>
<accession>A0A9W8XBC5</accession>
<protein>
    <submittedName>
        <fullName evidence="2">Uncharacterized protein</fullName>
    </submittedName>
</protein>
<feature type="compositionally biased region" description="Basic residues" evidence="1">
    <location>
        <begin position="8"/>
        <end position="20"/>
    </location>
</feature>
<dbReference type="GeneID" id="80915003"/>
<organism evidence="2 3">
    <name type="scientific">Didymosphaeria variabile</name>
    <dbReference type="NCBI Taxonomy" id="1932322"/>
    <lineage>
        <taxon>Eukaryota</taxon>
        <taxon>Fungi</taxon>
        <taxon>Dikarya</taxon>
        <taxon>Ascomycota</taxon>
        <taxon>Pezizomycotina</taxon>
        <taxon>Dothideomycetes</taxon>
        <taxon>Pleosporomycetidae</taxon>
        <taxon>Pleosporales</taxon>
        <taxon>Massarineae</taxon>
        <taxon>Didymosphaeriaceae</taxon>
        <taxon>Didymosphaeria</taxon>
    </lineage>
</organism>
<feature type="region of interest" description="Disordered" evidence="1">
    <location>
        <begin position="184"/>
        <end position="221"/>
    </location>
</feature>
<comment type="caution">
    <text evidence="2">The sequence shown here is derived from an EMBL/GenBank/DDBJ whole genome shotgun (WGS) entry which is preliminary data.</text>
</comment>
<proteinExistence type="predicted"/>
<name>A0A9W8XBC5_9PLEO</name>
<evidence type="ECO:0000256" key="1">
    <source>
        <dbReference type="SAM" id="MobiDB-lite"/>
    </source>
</evidence>
<reference evidence="2" key="1">
    <citation type="submission" date="2022-10" db="EMBL/GenBank/DDBJ databases">
        <title>Tapping the CABI collections for fungal endophytes: first genome assemblies for Collariella, Neodidymelliopsis, Ascochyta clinopodiicola, Didymella pomorum, Didymosphaeria variabile, Neocosmospora piperis and Neocucurbitaria cava.</title>
        <authorList>
            <person name="Hill R."/>
        </authorList>
    </citation>
    <scope>NUCLEOTIDE SEQUENCE</scope>
    <source>
        <strain evidence="2">IMI 356815</strain>
    </source>
</reference>
<keyword evidence="3" id="KW-1185">Reference proteome</keyword>
<dbReference type="RefSeq" id="XP_056065507.1">
    <property type="nucleotide sequence ID" value="XM_056220204.1"/>
</dbReference>
<evidence type="ECO:0000313" key="2">
    <source>
        <dbReference type="EMBL" id="KAJ4345343.1"/>
    </source>
</evidence>
<gene>
    <name evidence="2" type="ORF">N0V89_011473</name>
</gene>